<reference evidence="3" key="1">
    <citation type="journal article" date="2012" name="Nat. Commun.">
        <title>The genome of Prunus mume.</title>
        <authorList>
            <person name="Zhang Q."/>
            <person name="Chen W."/>
            <person name="Sun L."/>
            <person name="Zhao F."/>
            <person name="Huang B."/>
            <person name="Yang W."/>
            <person name="Tao Y."/>
            <person name="Wang J."/>
            <person name="Yuan Z."/>
            <person name="Fan G."/>
            <person name="Xing Z."/>
            <person name="Han C."/>
            <person name="Pan H."/>
            <person name="Zhong X."/>
            <person name="Shi W."/>
            <person name="Liang X."/>
            <person name="Du D."/>
            <person name="Sun F."/>
            <person name="Xu Z."/>
            <person name="Hao R."/>
            <person name="Lv T."/>
            <person name="Lv Y."/>
            <person name="Zheng Z."/>
            <person name="Sun M."/>
            <person name="Luo L."/>
            <person name="Cai M."/>
            <person name="Gao Y."/>
            <person name="Wang J."/>
            <person name="Yin Y."/>
            <person name="Xu X."/>
            <person name="Cheng T."/>
            <person name="Wang J."/>
        </authorList>
    </citation>
    <scope>NUCLEOTIDE SEQUENCE [LARGE SCALE GENOMIC DNA]</scope>
</reference>
<dbReference type="InterPro" id="IPR005135">
    <property type="entry name" value="Endo/exonuclease/phosphatase"/>
</dbReference>
<dbReference type="PANTHER" id="PTHR12121:SF85">
    <property type="entry name" value="CARBON CATABOLITE REPRESSOR PROTEIN 4 HOMOLOG 6"/>
    <property type="match status" value="1"/>
</dbReference>
<keyword evidence="3" id="KW-1185">Reference proteome</keyword>
<organism evidence="3 4">
    <name type="scientific">Prunus mume</name>
    <name type="common">Japanese apricot</name>
    <name type="synonym">Armeniaca mume</name>
    <dbReference type="NCBI Taxonomy" id="102107"/>
    <lineage>
        <taxon>Eukaryota</taxon>
        <taxon>Viridiplantae</taxon>
        <taxon>Streptophyta</taxon>
        <taxon>Embryophyta</taxon>
        <taxon>Tracheophyta</taxon>
        <taxon>Spermatophyta</taxon>
        <taxon>Magnoliopsida</taxon>
        <taxon>eudicotyledons</taxon>
        <taxon>Gunneridae</taxon>
        <taxon>Pentapetalae</taxon>
        <taxon>rosids</taxon>
        <taxon>fabids</taxon>
        <taxon>Rosales</taxon>
        <taxon>Rosaceae</taxon>
        <taxon>Amygdaloideae</taxon>
        <taxon>Amygdaleae</taxon>
        <taxon>Prunus</taxon>
    </lineage>
</organism>
<dbReference type="InterPro" id="IPR050410">
    <property type="entry name" value="CCR4/nocturin_mRNA_transcr"/>
</dbReference>
<evidence type="ECO:0000259" key="2">
    <source>
        <dbReference type="Pfam" id="PF03372"/>
    </source>
</evidence>
<dbReference type="Pfam" id="PF03372">
    <property type="entry name" value="Exo_endo_phos"/>
    <property type="match status" value="1"/>
</dbReference>
<feature type="region of interest" description="Disordered" evidence="1">
    <location>
        <begin position="420"/>
        <end position="449"/>
    </location>
</feature>
<reference evidence="4" key="2">
    <citation type="submission" date="2025-08" db="UniProtKB">
        <authorList>
            <consortium name="RefSeq"/>
        </authorList>
    </citation>
    <scope>IDENTIFICATION</scope>
</reference>
<feature type="compositionally biased region" description="Low complexity" evidence="1">
    <location>
        <begin position="144"/>
        <end position="162"/>
    </location>
</feature>
<feature type="region of interest" description="Disordered" evidence="1">
    <location>
        <begin position="55"/>
        <end position="166"/>
    </location>
</feature>
<name>A0ABM0N5L2_PRUMU</name>
<sequence>MGGNWNGKAGRRVPVLATREVVTQPLPLEQMRRAPPPPSLQFLAAAATDATTAMSSRAPYRGGRNQWPTASSSNRPYSGGRGPYVTGDSHIRSVRDANLGFRQGDAGTGPFPNQTDFRQHPPPPLQHNHHFRQSRPFDPNQPYRPNQQFRHPQQFQPPQQFRPRPKPLDYRNWEFAKTTPSPTCDRFTVLSYNILADSLAHEHRSKLYFHIPYHMMDWQWRKNNLIFELGLWSADIMCFQEVDKFQDIEEELKLKGYNGIWKMRTGNPVDGCAIFWRSSRFKLIHEECIEFSKLGLRDNVAQICVLESICQTKNLAVIPTSSTGSNKVVICNIHVLYNPKRGEIKLGQVRVLLDRAHAISKIWNDAPIVLCGDFNCTPKSPLYNFISEQKLDLSGVDRDKVSGQASAQIYAARSYNRNYGAQPGNHFVQGPSVVDGREGGMKPSDSPLDIQNLNNPQSSVESVPLTNNLSQPQPTKTLNWFDKSCTNVDSQKEDGTQDVEVNKESKQNAVDVSTVESAFHVPGDGLKDDASTSYSEGGFPVSKLTDPEHAFSNVTQIGYKEKVDFTSTSNHGLPSEHLDSNICVEKESMNCDIHNNPSTRDNNYIREGIGPDYVDPLQSEIPLSKLSGQTSIADAIDVSSLGNLGNLSSKPISCAENNSCSVPEQVDISCAPTSVDLELQKNLENLSLTELDEAIPEGGNTAEDDNTFISALHNTQDAFPSDFSVSPNSALSASTNAVEDGLSPGLDSETAYVERTPYDPSLWTPMEIEAATGNSESTVLEHPLKLRSTYTEVEDCAGARDSNGEPLVTSYNRCFLGTVDYIWRSEGLQTVRVLAPIPKHAMQWTSGFPTKKWGSDHIALASELAFVNSFDQS</sequence>
<dbReference type="RefSeq" id="XP_008219887.2">
    <property type="nucleotide sequence ID" value="XM_008221665.2"/>
</dbReference>
<feature type="compositionally biased region" description="Polar residues" evidence="1">
    <location>
        <begin position="66"/>
        <end position="76"/>
    </location>
</feature>
<dbReference type="Proteomes" id="UP000694861">
    <property type="component" value="Linkage group LG2"/>
</dbReference>
<dbReference type="InterPro" id="IPR036691">
    <property type="entry name" value="Endo/exonu/phosph_ase_sf"/>
</dbReference>
<feature type="domain" description="Endonuclease/exonuclease/phosphatase" evidence="2">
    <location>
        <begin position="232"/>
        <end position="419"/>
    </location>
</feature>
<protein>
    <submittedName>
        <fullName evidence="4">Carbon catabolite repressor protein 4 homolog 6</fullName>
    </submittedName>
</protein>
<evidence type="ECO:0000313" key="3">
    <source>
        <dbReference type="Proteomes" id="UP000694861"/>
    </source>
</evidence>
<dbReference type="GeneID" id="103320052"/>
<accession>A0ABM0N5L2</accession>
<gene>
    <name evidence="4" type="primary">LOC103320052</name>
</gene>
<dbReference type="SUPFAM" id="SSF56219">
    <property type="entry name" value="DNase I-like"/>
    <property type="match status" value="1"/>
</dbReference>
<evidence type="ECO:0000256" key="1">
    <source>
        <dbReference type="SAM" id="MobiDB-lite"/>
    </source>
</evidence>
<evidence type="ECO:0000313" key="4">
    <source>
        <dbReference type="RefSeq" id="XP_008219887.2"/>
    </source>
</evidence>
<dbReference type="Gene3D" id="3.60.10.10">
    <property type="entry name" value="Endonuclease/exonuclease/phosphatase"/>
    <property type="match status" value="2"/>
</dbReference>
<proteinExistence type="predicted"/>
<dbReference type="PANTHER" id="PTHR12121">
    <property type="entry name" value="CARBON CATABOLITE REPRESSOR PROTEIN 4"/>
    <property type="match status" value="1"/>
</dbReference>